<dbReference type="PATRIC" id="fig|1392007.3.peg.1813"/>
<dbReference type="EMBL" id="AWWH01000185">
    <property type="protein sequence ID" value="ETA73385.1"/>
    <property type="molecule type" value="Genomic_DNA"/>
</dbReference>
<organism evidence="2 3">
    <name type="scientific">Ligilactobacillus equi DPC 6820</name>
    <dbReference type="NCBI Taxonomy" id="1392007"/>
    <lineage>
        <taxon>Bacteria</taxon>
        <taxon>Bacillati</taxon>
        <taxon>Bacillota</taxon>
        <taxon>Bacilli</taxon>
        <taxon>Lactobacillales</taxon>
        <taxon>Lactobacillaceae</taxon>
        <taxon>Ligilactobacillus</taxon>
    </lineage>
</organism>
<feature type="domain" description="AAA" evidence="1">
    <location>
        <begin position="14"/>
        <end position="181"/>
    </location>
</feature>
<accession>V7HVV3</accession>
<dbReference type="Pfam" id="PF13614">
    <property type="entry name" value="AAA_31"/>
    <property type="match status" value="1"/>
</dbReference>
<sequence length="280" mass="32112">MIATMNLTEGGKLMKIITFAAIKGGVGKTTLAFNYGEWLASQDKHVLFIDLDHQCNLTQTYDIYDSTDTVGNIFLGQGNVKVHQINEHISLIAGDMHLDDVERSIENKTNKNMLLYMWLYDNYDRLDLDQYDYVILDSHPDFSTATKNAVIISHAILSPITPSEHGYNAKFNLEERINDLRTEAIDYASRKSYVTAQLYFVANMIKHNTRSSKELLEALNDEDDVLALVPEKELFNRTTLDKVSLPEMKQDHKLYLRQRAFFDDMDNIFTKITAVVENLD</sequence>
<dbReference type="Proteomes" id="UP000018559">
    <property type="component" value="Unassembled WGS sequence"/>
</dbReference>
<dbReference type="CDD" id="cd02042">
    <property type="entry name" value="ParAB_family"/>
    <property type="match status" value="1"/>
</dbReference>
<comment type="caution">
    <text evidence="2">The sequence shown here is derived from an EMBL/GenBank/DDBJ whole genome shotgun (WGS) entry which is preliminary data.</text>
</comment>
<dbReference type="PANTHER" id="PTHR13696:SF99">
    <property type="entry name" value="COBYRINIC ACID AC-DIAMIDE SYNTHASE"/>
    <property type="match status" value="1"/>
</dbReference>
<dbReference type="InterPro" id="IPR027417">
    <property type="entry name" value="P-loop_NTPase"/>
</dbReference>
<protein>
    <submittedName>
        <fullName evidence="2">CobQ/CobB/MinD/ParA nucleotide binding domain protein</fullName>
    </submittedName>
</protein>
<keyword evidence="3" id="KW-1185">Reference proteome</keyword>
<dbReference type="AlphaFoldDB" id="V7HVV3"/>
<reference evidence="2 3" key="1">
    <citation type="journal article" date="2014" name="Genome Announc.">
        <title>The Genome of the Predominant Equine Lactobacillus Species, Lactobacillus equi, Is Reflective of Its Lifestyle Adaptations to an Herbivorous Host.</title>
        <authorList>
            <person name="O'Donnell M.M."/>
            <person name="Harris H.M."/>
            <person name="O'Toole P.W."/>
            <person name="Ross R.P."/>
        </authorList>
    </citation>
    <scope>NUCLEOTIDE SEQUENCE [LARGE SCALE GENOMIC DNA]</scope>
    <source>
        <strain evidence="2 3">DPC 6820</strain>
    </source>
</reference>
<dbReference type="Gene3D" id="3.40.50.300">
    <property type="entry name" value="P-loop containing nucleotide triphosphate hydrolases"/>
    <property type="match status" value="1"/>
</dbReference>
<gene>
    <name evidence="2" type="ORF">LEQ_1659</name>
</gene>
<dbReference type="InterPro" id="IPR025669">
    <property type="entry name" value="AAA_dom"/>
</dbReference>
<dbReference type="InterPro" id="IPR050678">
    <property type="entry name" value="DNA_Partitioning_ATPase"/>
</dbReference>
<evidence type="ECO:0000313" key="2">
    <source>
        <dbReference type="EMBL" id="ETA73385.1"/>
    </source>
</evidence>
<dbReference type="PANTHER" id="PTHR13696">
    <property type="entry name" value="P-LOOP CONTAINING NUCLEOSIDE TRIPHOSPHATE HYDROLASE"/>
    <property type="match status" value="1"/>
</dbReference>
<dbReference type="SUPFAM" id="SSF52540">
    <property type="entry name" value="P-loop containing nucleoside triphosphate hydrolases"/>
    <property type="match status" value="1"/>
</dbReference>
<evidence type="ECO:0000313" key="3">
    <source>
        <dbReference type="Proteomes" id="UP000018559"/>
    </source>
</evidence>
<name>V7HVV3_9LACO</name>
<evidence type="ECO:0000259" key="1">
    <source>
        <dbReference type="Pfam" id="PF13614"/>
    </source>
</evidence>
<proteinExistence type="predicted"/>